<dbReference type="RefSeq" id="WP_264796655.1">
    <property type="nucleotide sequence ID" value="NZ_BRVS01000018.1"/>
</dbReference>
<sequence>MSVFFECVTRTTVGRAAVFDLSHGIDGHAASLTQFREPAVAGVTTGLISLNEQVTWRAWHLGLPIRMTSRITAMSVPDLVIVEQVG</sequence>
<keyword evidence="2" id="KW-1185">Reference proteome</keyword>
<comment type="caution">
    <text evidence="1">The sequence shown here is derived from an EMBL/GenBank/DDBJ whole genome shotgun (WGS) entry which is preliminary data.</text>
</comment>
<reference evidence="1 2" key="1">
    <citation type="journal article" date="2023" name="Int. J. Syst. Evol. Microbiol.">
        <title>Arthrobacter mangrovi sp. nov., an actinobacterium isolated from the rhizosphere of a mangrove.</title>
        <authorList>
            <person name="Hamada M."/>
            <person name="Saitou S."/>
            <person name="Enomoto N."/>
            <person name="Nanri K."/>
            <person name="Hidaka K."/>
            <person name="Miura T."/>
            <person name="Tamura T."/>
        </authorList>
    </citation>
    <scope>NUCLEOTIDE SEQUENCE [LARGE SCALE GENOMIC DNA]</scope>
    <source>
        <strain evidence="1 2">NBRC 112813</strain>
    </source>
</reference>
<evidence type="ECO:0000313" key="1">
    <source>
        <dbReference type="EMBL" id="GLB68570.1"/>
    </source>
</evidence>
<accession>A0ABQ5MX44</accession>
<dbReference type="EMBL" id="BRVS01000018">
    <property type="protein sequence ID" value="GLB68570.1"/>
    <property type="molecule type" value="Genomic_DNA"/>
</dbReference>
<evidence type="ECO:0000313" key="2">
    <source>
        <dbReference type="Proteomes" id="UP001209654"/>
    </source>
</evidence>
<gene>
    <name evidence="1" type="ORF">AHIS1636_30120</name>
</gene>
<dbReference type="Proteomes" id="UP001209654">
    <property type="component" value="Unassembled WGS sequence"/>
</dbReference>
<protein>
    <submittedName>
        <fullName evidence="1">Uncharacterized protein</fullName>
    </submittedName>
</protein>
<organism evidence="1 2">
    <name type="scientific">Arthrobacter mangrovi</name>
    <dbReference type="NCBI Taxonomy" id="2966350"/>
    <lineage>
        <taxon>Bacteria</taxon>
        <taxon>Bacillati</taxon>
        <taxon>Actinomycetota</taxon>
        <taxon>Actinomycetes</taxon>
        <taxon>Micrococcales</taxon>
        <taxon>Micrococcaceae</taxon>
        <taxon>Arthrobacter</taxon>
    </lineage>
</organism>
<name>A0ABQ5MX44_9MICC</name>
<proteinExistence type="predicted"/>